<reference evidence="2 3" key="1">
    <citation type="journal article" date="2012" name="PLoS Pathog.">
        <title>Diverse lifestyles and strategies of plant pathogenesis encoded in the genomes of eighteen Dothideomycetes fungi.</title>
        <authorList>
            <person name="Ohm R.A."/>
            <person name="Feau N."/>
            <person name="Henrissat B."/>
            <person name="Schoch C.L."/>
            <person name="Horwitz B.A."/>
            <person name="Barry K.W."/>
            <person name="Condon B.J."/>
            <person name="Copeland A.C."/>
            <person name="Dhillon B."/>
            <person name="Glaser F."/>
            <person name="Hesse C.N."/>
            <person name="Kosti I."/>
            <person name="LaButti K."/>
            <person name="Lindquist E.A."/>
            <person name="Lucas S."/>
            <person name="Salamov A.A."/>
            <person name="Bradshaw R.E."/>
            <person name="Ciuffetti L."/>
            <person name="Hamelin R.C."/>
            <person name="Kema G.H.J."/>
            <person name="Lawrence C."/>
            <person name="Scott J.A."/>
            <person name="Spatafora J.W."/>
            <person name="Turgeon B.G."/>
            <person name="de Wit P.J.G.M."/>
            <person name="Zhong S."/>
            <person name="Goodwin S.B."/>
            <person name="Grigoriev I.V."/>
        </authorList>
    </citation>
    <scope>NUCLEOTIDE SEQUENCE [LARGE SCALE GENOMIC DNA]</scope>
    <source>
        <strain evidence="2 3">SO2202</strain>
    </source>
</reference>
<dbReference type="Proteomes" id="UP000016931">
    <property type="component" value="Unassembled WGS sequence"/>
</dbReference>
<feature type="chain" id="PRO_5004032760" evidence="1">
    <location>
        <begin position="33"/>
        <end position="392"/>
    </location>
</feature>
<evidence type="ECO:0000313" key="2">
    <source>
        <dbReference type="EMBL" id="EMF10318.1"/>
    </source>
</evidence>
<dbReference type="STRING" id="692275.M3D1F7"/>
<dbReference type="OMA" id="DPNETWP"/>
<evidence type="ECO:0000313" key="3">
    <source>
        <dbReference type="Proteomes" id="UP000016931"/>
    </source>
</evidence>
<dbReference type="EMBL" id="KB456268">
    <property type="protein sequence ID" value="EMF10318.1"/>
    <property type="molecule type" value="Genomic_DNA"/>
</dbReference>
<dbReference type="RefSeq" id="XP_016758439.1">
    <property type="nucleotide sequence ID" value="XM_016907793.1"/>
</dbReference>
<dbReference type="GeneID" id="27904930"/>
<evidence type="ECO:0000256" key="1">
    <source>
        <dbReference type="SAM" id="SignalP"/>
    </source>
</evidence>
<dbReference type="AlphaFoldDB" id="M3D1F7"/>
<sequence>MNMTLSGRDARWRFSNITVLLVMLASCSKTSASSLPALGIRPFVQVRPDDHAHHRRPQIGPLAKRITDDEIRAEWAARGCKLIAYMEEGNMQPLYRTMKSDGVLSPAQLRLRTSQSVFTNYDELASNGWTRNPERRLADRLNFVESHADVAILDVFADLQISASVRTRNNPNGDNELVAWEQDQDFYNGARGESTRASYTIIYNTLNGIIIRQFIKSPQKMRDTVYGDGDGDEKDWRNIPGLQLPHLRLVSDVASLEYAALCQKFHHRPMSFRYSIDFDVENSDTNKIIHLVLERRGYTEMDSQGVYLVARPWSRRLIIDRTNPSDWEDFQSLVGSPNVRGTAWMLIQHSRLFGHKRIRRIAIWKPEDEYYRLPCILVEVEDVPIVSSLGRG</sequence>
<gene>
    <name evidence="2" type="ORF">SEPMUDRAFT_158439</name>
</gene>
<dbReference type="OrthoDB" id="191139at2759"/>
<keyword evidence="1" id="KW-0732">Signal</keyword>
<name>M3D1F7_SPHMS</name>
<protein>
    <submittedName>
        <fullName evidence="2">Uncharacterized protein</fullName>
    </submittedName>
</protein>
<feature type="signal peptide" evidence="1">
    <location>
        <begin position="1"/>
        <end position="32"/>
    </location>
</feature>
<dbReference type="HOGENOM" id="CLU_704315_0_0_1"/>
<accession>M3D1F7</accession>
<organism evidence="2 3">
    <name type="scientific">Sphaerulina musiva (strain SO2202)</name>
    <name type="common">Poplar stem canker fungus</name>
    <name type="synonym">Septoria musiva</name>
    <dbReference type="NCBI Taxonomy" id="692275"/>
    <lineage>
        <taxon>Eukaryota</taxon>
        <taxon>Fungi</taxon>
        <taxon>Dikarya</taxon>
        <taxon>Ascomycota</taxon>
        <taxon>Pezizomycotina</taxon>
        <taxon>Dothideomycetes</taxon>
        <taxon>Dothideomycetidae</taxon>
        <taxon>Mycosphaerellales</taxon>
        <taxon>Mycosphaerellaceae</taxon>
        <taxon>Sphaerulina</taxon>
    </lineage>
</organism>
<keyword evidence="3" id="KW-1185">Reference proteome</keyword>
<proteinExistence type="predicted"/>